<dbReference type="RefSeq" id="WP_169591825.1">
    <property type="nucleotide sequence ID" value="NZ_VCQU01000009.1"/>
</dbReference>
<keyword evidence="3" id="KW-1185">Reference proteome</keyword>
<feature type="transmembrane region" description="Helical" evidence="1">
    <location>
        <begin position="12"/>
        <end position="36"/>
    </location>
</feature>
<organism evidence="2 3">
    <name type="scientific">Antrihabitans stalactiti</name>
    <dbReference type="NCBI Taxonomy" id="2584121"/>
    <lineage>
        <taxon>Bacteria</taxon>
        <taxon>Bacillati</taxon>
        <taxon>Actinomycetota</taxon>
        <taxon>Actinomycetes</taxon>
        <taxon>Mycobacteriales</taxon>
        <taxon>Nocardiaceae</taxon>
        <taxon>Antrihabitans</taxon>
    </lineage>
</organism>
<dbReference type="EMBL" id="VCQU01000009">
    <property type="protein sequence ID" value="NMN98132.1"/>
    <property type="molecule type" value="Genomic_DNA"/>
</dbReference>
<dbReference type="AlphaFoldDB" id="A0A848KNA1"/>
<comment type="caution">
    <text evidence="2">The sequence shown here is derived from an EMBL/GenBank/DDBJ whole genome shotgun (WGS) entry which is preliminary data.</text>
</comment>
<reference evidence="2 3" key="1">
    <citation type="submission" date="2019-05" db="EMBL/GenBank/DDBJ databases">
        <authorList>
            <person name="Lee S.D."/>
        </authorList>
    </citation>
    <scope>NUCLEOTIDE SEQUENCE [LARGE SCALE GENOMIC DNA]</scope>
    <source>
        <strain evidence="2 3">YC2-7</strain>
    </source>
</reference>
<gene>
    <name evidence="2" type="ORF">FGL95_24120</name>
</gene>
<dbReference type="Proteomes" id="UP000535543">
    <property type="component" value="Unassembled WGS sequence"/>
</dbReference>
<evidence type="ECO:0000313" key="3">
    <source>
        <dbReference type="Proteomes" id="UP000535543"/>
    </source>
</evidence>
<evidence type="ECO:0000256" key="1">
    <source>
        <dbReference type="SAM" id="Phobius"/>
    </source>
</evidence>
<keyword evidence="1" id="KW-1133">Transmembrane helix</keyword>
<sequence>MTDESKPEPPRTAVPIIAALAVVLAIVAAVIIAGIISPAEDNLTEGQQIEVSVTEFIAARNGDDEQRKRDTACAQFDGKILADRKGKLSYEKVADVALDGNSAKAEVTTKVDDKDEKTATWNFVRRNGKWLVCN</sequence>
<reference evidence="2 3" key="2">
    <citation type="submission" date="2020-06" db="EMBL/GenBank/DDBJ databases">
        <title>Antribacter stalactiti gen. nov., sp. nov., a new member of the family Nacardiaceae isolated from a cave.</title>
        <authorList>
            <person name="Kim I.S."/>
        </authorList>
    </citation>
    <scope>NUCLEOTIDE SEQUENCE [LARGE SCALE GENOMIC DNA]</scope>
    <source>
        <strain evidence="2 3">YC2-7</strain>
    </source>
</reference>
<accession>A0A848KNA1</accession>
<keyword evidence="1" id="KW-0812">Transmembrane</keyword>
<evidence type="ECO:0000313" key="2">
    <source>
        <dbReference type="EMBL" id="NMN98132.1"/>
    </source>
</evidence>
<protein>
    <recommendedName>
        <fullName evidence="4">DUF4878 domain-containing protein</fullName>
    </recommendedName>
</protein>
<evidence type="ECO:0008006" key="4">
    <source>
        <dbReference type="Google" id="ProtNLM"/>
    </source>
</evidence>
<name>A0A848KNA1_9NOCA</name>
<keyword evidence="1" id="KW-0472">Membrane</keyword>
<proteinExistence type="predicted"/>